<comment type="caution">
    <text evidence="1">The sequence shown here is derived from an EMBL/GenBank/DDBJ whole genome shotgun (WGS) entry which is preliminary data.</text>
</comment>
<name>X0UXM9_9ZZZZ</name>
<dbReference type="EMBL" id="BARS01021562">
    <property type="protein sequence ID" value="GAG05053.1"/>
    <property type="molecule type" value="Genomic_DNA"/>
</dbReference>
<reference evidence="1" key="1">
    <citation type="journal article" date="2014" name="Front. Microbiol.">
        <title>High frequency of phylogenetically diverse reductive dehalogenase-homologous genes in deep subseafloor sedimentary metagenomes.</title>
        <authorList>
            <person name="Kawai M."/>
            <person name="Futagami T."/>
            <person name="Toyoda A."/>
            <person name="Takaki Y."/>
            <person name="Nishi S."/>
            <person name="Hori S."/>
            <person name="Arai W."/>
            <person name="Tsubouchi T."/>
            <person name="Morono Y."/>
            <person name="Uchiyama I."/>
            <person name="Ito T."/>
            <person name="Fujiyama A."/>
            <person name="Inagaki F."/>
            <person name="Takami H."/>
        </authorList>
    </citation>
    <scope>NUCLEOTIDE SEQUENCE</scope>
    <source>
        <strain evidence="1">Expedition CK06-06</strain>
    </source>
</reference>
<accession>X0UXM9</accession>
<organism evidence="1">
    <name type="scientific">marine sediment metagenome</name>
    <dbReference type="NCBI Taxonomy" id="412755"/>
    <lineage>
        <taxon>unclassified sequences</taxon>
        <taxon>metagenomes</taxon>
        <taxon>ecological metagenomes</taxon>
    </lineage>
</organism>
<gene>
    <name evidence="1" type="ORF">S01H1_34616</name>
</gene>
<protein>
    <submittedName>
        <fullName evidence="1">Uncharacterized protein</fullName>
    </submittedName>
</protein>
<evidence type="ECO:0000313" key="1">
    <source>
        <dbReference type="EMBL" id="GAG05053.1"/>
    </source>
</evidence>
<dbReference type="AlphaFoldDB" id="X0UXM9"/>
<feature type="non-terminal residue" evidence="1">
    <location>
        <position position="60"/>
    </location>
</feature>
<sequence>MATRETKNIFEELGLPKPNRDYGNIDTRDISVDSIPPDRRVIDEVIFGALGLSEDEQLEV</sequence>
<proteinExistence type="predicted"/>